<evidence type="ECO:0000313" key="5">
    <source>
        <dbReference type="Proteomes" id="UP000230069"/>
    </source>
</evidence>
<evidence type="ECO:0000256" key="2">
    <source>
        <dbReference type="SAM" id="SignalP"/>
    </source>
</evidence>
<dbReference type="PROSITE" id="PS50181">
    <property type="entry name" value="FBOX"/>
    <property type="match status" value="1"/>
</dbReference>
<gene>
    <name evidence="4" type="ORF">AQUCO_02400039v1</name>
</gene>
<dbReference type="FunCoup" id="A0A2G5DB26">
    <property type="interactions" value="227"/>
</dbReference>
<dbReference type="SUPFAM" id="SSF81383">
    <property type="entry name" value="F-box domain"/>
    <property type="match status" value="1"/>
</dbReference>
<dbReference type="InterPro" id="IPR001810">
    <property type="entry name" value="F-box_dom"/>
</dbReference>
<keyword evidence="5" id="KW-1185">Reference proteome</keyword>
<protein>
    <recommendedName>
        <fullName evidence="3">F-box domain-containing protein</fullName>
    </recommendedName>
</protein>
<reference evidence="4 5" key="1">
    <citation type="submission" date="2017-09" db="EMBL/GenBank/DDBJ databases">
        <title>WGS assembly of Aquilegia coerulea Goldsmith.</title>
        <authorList>
            <person name="Hodges S."/>
            <person name="Kramer E."/>
            <person name="Nordborg M."/>
            <person name="Tomkins J."/>
            <person name="Borevitz J."/>
            <person name="Derieg N."/>
            <person name="Yan J."/>
            <person name="Mihaltcheva S."/>
            <person name="Hayes R.D."/>
            <person name="Rokhsar D."/>
        </authorList>
    </citation>
    <scope>NUCLEOTIDE SEQUENCE [LARGE SCALE GENOMIC DNA]</scope>
    <source>
        <strain evidence="5">cv. Goldsmith</strain>
    </source>
</reference>
<feature type="domain" description="F-box" evidence="3">
    <location>
        <begin position="1"/>
        <end position="43"/>
    </location>
</feature>
<evidence type="ECO:0000256" key="1">
    <source>
        <dbReference type="SAM" id="MobiDB-lite"/>
    </source>
</evidence>
<dbReference type="PANTHER" id="PTHR31672">
    <property type="entry name" value="BNACNNG10540D PROTEIN"/>
    <property type="match status" value="1"/>
</dbReference>
<dbReference type="SMART" id="SM00256">
    <property type="entry name" value="FBOX"/>
    <property type="match status" value="1"/>
</dbReference>
<evidence type="ECO:0000259" key="3">
    <source>
        <dbReference type="PROSITE" id="PS50181"/>
    </source>
</evidence>
<dbReference type="InParanoid" id="A0A2G5DB26"/>
<dbReference type="Proteomes" id="UP000230069">
    <property type="component" value="Unassembled WGS sequence"/>
</dbReference>
<dbReference type="InterPro" id="IPR050796">
    <property type="entry name" value="SCF_F-box_component"/>
</dbReference>
<proteinExistence type="predicted"/>
<evidence type="ECO:0000313" key="4">
    <source>
        <dbReference type="EMBL" id="PIA40696.1"/>
    </source>
</evidence>
<dbReference type="CDD" id="cd22157">
    <property type="entry name" value="F-box_AtFBW1-like"/>
    <property type="match status" value="1"/>
</dbReference>
<feature type="compositionally biased region" description="Acidic residues" evidence="1">
    <location>
        <begin position="398"/>
        <end position="422"/>
    </location>
</feature>
<dbReference type="Pfam" id="PF00646">
    <property type="entry name" value="F-box"/>
    <property type="match status" value="1"/>
</dbReference>
<feature type="signal peptide" evidence="2">
    <location>
        <begin position="1"/>
        <end position="19"/>
    </location>
</feature>
<sequence length="454" mass="52444">MELPEHLLVLILIWLPVKSLLRFKSVCKYWYALIKSSNFINHHLLHNNCSSSSSSFSCSIISKGLICWKTKPHCEFISLSGDLFENLVHLDFAKDQLGSYKSSILVGQLTFVNSCNGIICLHTYFSPDVTLWNPATKQLRPLPLPPIAPRSSFPRKFVTTPLFGFDVRTKDYKVAIFIEKKDEPWDDKPNSVVQVYNLSTDSWRIIHKDFLLPFDNISTSRPNVVYKNGICFCCGTYKSNEFVWKHWVLISFNFTTEVIRTTLMPVPDTHDTICMYALDFFDDNIVCLSRGRWEKHTYDKWVLHGYGTVNESWTKLYTYESFPDIRPIKFSKNKDFLVLGINVGALFLCNLVTQEMQDLDPSCIGEFVFYNESLVSIKGLIGGADREICLQFLDTSEDDYESEKEEGYTEEERDESDEENESPEDREIKEDLEKKILNELDVGLKLEFEPSSSK</sequence>
<organism evidence="4 5">
    <name type="scientific">Aquilegia coerulea</name>
    <name type="common">Rocky mountain columbine</name>
    <dbReference type="NCBI Taxonomy" id="218851"/>
    <lineage>
        <taxon>Eukaryota</taxon>
        <taxon>Viridiplantae</taxon>
        <taxon>Streptophyta</taxon>
        <taxon>Embryophyta</taxon>
        <taxon>Tracheophyta</taxon>
        <taxon>Spermatophyta</taxon>
        <taxon>Magnoliopsida</taxon>
        <taxon>Ranunculales</taxon>
        <taxon>Ranunculaceae</taxon>
        <taxon>Thalictroideae</taxon>
        <taxon>Aquilegia</taxon>
    </lineage>
</organism>
<dbReference type="InterPro" id="IPR017451">
    <property type="entry name" value="F-box-assoc_interact_dom"/>
</dbReference>
<dbReference type="PANTHER" id="PTHR31672:SF13">
    <property type="entry name" value="F-BOX PROTEIN CPR30-LIKE"/>
    <property type="match status" value="1"/>
</dbReference>
<accession>A0A2G5DB26</accession>
<dbReference type="InterPro" id="IPR036047">
    <property type="entry name" value="F-box-like_dom_sf"/>
</dbReference>
<dbReference type="OrthoDB" id="5314306at2759"/>
<feature type="region of interest" description="Disordered" evidence="1">
    <location>
        <begin position="398"/>
        <end position="430"/>
    </location>
</feature>
<dbReference type="STRING" id="218851.A0A2G5DB26"/>
<name>A0A2G5DB26_AQUCA</name>
<dbReference type="NCBIfam" id="TIGR01640">
    <property type="entry name" value="F_box_assoc_1"/>
    <property type="match status" value="1"/>
</dbReference>
<dbReference type="AlphaFoldDB" id="A0A2G5DB26"/>
<dbReference type="InterPro" id="IPR006527">
    <property type="entry name" value="F-box-assoc_dom_typ1"/>
</dbReference>
<dbReference type="Pfam" id="PF07734">
    <property type="entry name" value="FBA_1"/>
    <property type="match status" value="1"/>
</dbReference>
<keyword evidence="2" id="KW-0732">Signal</keyword>
<feature type="chain" id="PRO_5013935619" description="F-box domain-containing protein" evidence="2">
    <location>
        <begin position="20"/>
        <end position="454"/>
    </location>
</feature>
<dbReference type="Gene3D" id="1.20.1280.50">
    <property type="match status" value="1"/>
</dbReference>
<dbReference type="EMBL" id="KZ305041">
    <property type="protein sequence ID" value="PIA40696.1"/>
    <property type="molecule type" value="Genomic_DNA"/>
</dbReference>